<dbReference type="PROSITE" id="PS50949">
    <property type="entry name" value="HTH_GNTR"/>
    <property type="match status" value="1"/>
</dbReference>
<evidence type="ECO:0000256" key="3">
    <source>
        <dbReference type="ARBA" id="ARBA00023163"/>
    </source>
</evidence>
<keyword evidence="1" id="KW-0805">Transcription regulation</keyword>
<dbReference type="AlphaFoldDB" id="J7HCS0"/>
<proteinExistence type="predicted"/>
<feature type="domain" description="HTH gntR-type" evidence="4">
    <location>
        <begin position="9"/>
        <end position="76"/>
    </location>
</feature>
<dbReference type="CDD" id="cd07377">
    <property type="entry name" value="WHTH_GntR"/>
    <property type="match status" value="1"/>
</dbReference>
<reference evidence="5" key="1">
    <citation type="journal article" date="2012" name="Appl. Environ. Microbiol.">
        <title>Proteogenomic Elucidation of the Initial Steps in the Benzene Degradation Pathway of a Novel Halophile, Arhodomonas sp. Strain Rozel, Isolated from a Hypersaline Environment.</title>
        <authorList>
            <person name="Dalvi S."/>
            <person name="Azetsu S."/>
            <person name="Patrauchan M.A."/>
            <person name="Aktas D.F."/>
            <person name="Fathepure B.Z."/>
        </authorList>
    </citation>
    <scope>NUCLEOTIDE SEQUENCE</scope>
    <source>
        <strain evidence="5">Seminole</strain>
    </source>
</reference>
<dbReference type="PANTHER" id="PTHR43537:SF20">
    <property type="entry name" value="HTH-TYPE TRANSCRIPTIONAL REPRESSOR GLAR"/>
    <property type="match status" value="1"/>
</dbReference>
<dbReference type="Pfam" id="PF00392">
    <property type="entry name" value="GntR"/>
    <property type="match status" value="1"/>
</dbReference>
<evidence type="ECO:0000313" key="5">
    <source>
        <dbReference type="EMBL" id="AFP97336.1"/>
    </source>
</evidence>
<dbReference type="Gene3D" id="1.10.10.10">
    <property type="entry name" value="Winged helix-like DNA-binding domain superfamily/Winged helix DNA-binding domain"/>
    <property type="match status" value="1"/>
</dbReference>
<dbReference type="InterPro" id="IPR036390">
    <property type="entry name" value="WH_DNA-bd_sf"/>
</dbReference>
<evidence type="ECO:0000256" key="1">
    <source>
        <dbReference type="ARBA" id="ARBA00023015"/>
    </source>
</evidence>
<dbReference type="InterPro" id="IPR000524">
    <property type="entry name" value="Tscrpt_reg_HTH_GntR"/>
</dbReference>
<protein>
    <submittedName>
        <fullName evidence="5">Transcriptional regulator</fullName>
    </submittedName>
</protein>
<dbReference type="SMART" id="SM00895">
    <property type="entry name" value="FCD"/>
    <property type="match status" value="1"/>
</dbReference>
<dbReference type="SMART" id="SM00345">
    <property type="entry name" value="HTH_GNTR"/>
    <property type="match status" value="1"/>
</dbReference>
<dbReference type="EMBL" id="JX311715">
    <property type="protein sequence ID" value="AFP97336.1"/>
    <property type="molecule type" value="Genomic_DNA"/>
</dbReference>
<keyword evidence="2" id="KW-0238">DNA-binding</keyword>
<dbReference type="Pfam" id="PF07729">
    <property type="entry name" value="FCD"/>
    <property type="match status" value="1"/>
</dbReference>
<dbReference type="GO" id="GO:0003677">
    <property type="term" value="F:DNA binding"/>
    <property type="evidence" value="ECO:0007669"/>
    <property type="project" value="UniProtKB-KW"/>
</dbReference>
<keyword evidence="3" id="KW-0804">Transcription</keyword>
<name>J7HCS0_9GAMM</name>
<accession>J7HCS0</accession>
<organism evidence="5">
    <name type="scientific">Arhodomonas sp. Seminole</name>
    <dbReference type="NCBI Taxonomy" id="1204713"/>
    <lineage>
        <taxon>Bacteria</taxon>
        <taxon>Pseudomonadati</taxon>
        <taxon>Pseudomonadota</taxon>
        <taxon>Gammaproteobacteria</taxon>
        <taxon>Chromatiales</taxon>
        <taxon>Ectothiorhodospiraceae</taxon>
        <taxon>Arhodomonas</taxon>
    </lineage>
</organism>
<dbReference type="SUPFAM" id="SSF46785">
    <property type="entry name" value="Winged helix' DNA-binding domain"/>
    <property type="match status" value="1"/>
</dbReference>
<evidence type="ECO:0000259" key="4">
    <source>
        <dbReference type="PROSITE" id="PS50949"/>
    </source>
</evidence>
<dbReference type="Gene3D" id="1.20.120.530">
    <property type="entry name" value="GntR ligand-binding domain-like"/>
    <property type="match status" value="1"/>
</dbReference>
<dbReference type="SUPFAM" id="SSF48008">
    <property type="entry name" value="GntR ligand-binding domain-like"/>
    <property type="match status" value="1"/>
</dbReference>
<dbReference type="InterPro" id="IPR011711">
    <property type="entry name" value="GntR_C"/>
</dbReference>
<dbReference type="InterPro" id="IPR008920">
    <property type="entry name" value="TF_FadR/GntR_C"/>
</dbReference>
<evidence type="ECO:0000256" key="2">
    <source>
        <dbReference type="ARBA" id="ARBA00023125"/>
    </source>
</evidence>
<sequence>MPRQRETASTLSDRAYEWLKRDIIRGVWAPGGRLAVKQLSDHYGIGASPIREALARLVGEGLVRVLGQRGFRVPPIDLEDLWDVTNTRVLIETESLRQSIEHGDDAWESEVIAAYHQLEKLDGDPGRDFAEWERRNRRFHEALVAACPSHWLQRMREILHDQHRRYRFLSARSAASRDVAAEHRALRDAAVAGNVHSATDVLRAHIERTAHAVERALASGAGDREEAAS</sequence>
<dbReference type="PANTHER" id="PTHR43537">
    <property type="entry name" value="TRANSCRIPTIONAL REGULATOR, GNTR FAMILY"/>
    <property type="match status" value="1"/>
</dbReference>
<dbReference type="InterPro" id="IPR036388">
    <property type="entry name" value="WH-like_DNA-bd_sf"/>
</dbReference>
<dbReference type="GO" id="GO:0003700">
    <property type="term" value="F:DNA-binding transcription factor activity"/>
    <property type="evidence" value="ECO:0007669"/>
    <property type="project" value="InterPro"/>
</dbReference>